<accession>A0ACB9DFL4</accession>
<reference evidence="2" key="1">
    <citation type="journal article" date="2022" name="Mol. Ecol. Resour.">
        <title>The genomes of chicory, endive, great burdock and yacon provide insights into Asteraceae palaeo-polyploidization history and plant inulin production.</title>
        <authorList>
            <person name="Fan W."/>
            <person name="Wang S."/>
            <person name="Wang H."/>
            <person name="Wang A."/>
            <person name="Jiang F."/>
            <person name="Liu H."/>
            <person name="Zhao H."/>
            <person name="Xu D."/>
            <person name="Zhang Y."/>
        </authorList>
    </citation>
    <scope>NUCLEOTIDE SEQUENCE [LARGE SCALE GENOMIC DNA]</scope>
    <source>
        <strain evidence="2">cv. Yunnan</strain>
    </source>
</reference>
<proteinExistence type="predicted"/>
<protein>
    <submittedName>
        <fullName evidence="1">Uncharacterized protein</fullName>
    </submittedName>
</protein>
<gene>
    <name evidence="1" type="ORF">L1987_58178</name>
</gene>
<keyword evidence="2" id="KW-1185">Reference proteome</keyword>
<evidence type="ECO:0000313" key="2">
    <source>
        <dbReference type="Proteomes" id="UP001056120"/>
    </source>
</evidence>
<comment type="caution">
    <text evidence="1">The sequence shown here is derived from an EMBL/GenBank/DDBJ whole genome shotgun (WGS) entry which is preliminary data.</text>
</comment>
<dbReference type="Proteomes" id="UP001056120">
    <property type="component" value="Linkage Group LG19"/>
</dbReference>
<organism evidence="1 2">
    <name type="scientific">Smallanthus sonchifolius</name>
    <dbReference type="NCBI Taxonomy" id="185202"/>
    <lineage>
        <taxon>Eukaryota</taxon>
        <taxon>Viridiplantae</taxon>
        <taxon>Streptophyta</taxon>
        <taxon>Embryophyta</taxon>
        <taxon>Tracheophyta</taxon>
        <taxon>Spermatophyta</taxon>
        <taxon>Magnoliopsida</taxon>
        <taxon>eudicotyledons</taxon>
        <taxon>Gunneridae</taxon>
        <taxon>Pentapetalae</taxon>
        <taxon>asterids</taxon>
        <taxon>campanulids</taxon>
        <taxon>Asterales</taxon>
        <taxon>Asteraceae</taxon>
        <taxon>Asteroideae</taxon>
        <taxon>Heliantheae alliance</taxon>
        <taxon>Millerieae</taxon>
        <taxon>Smallanthus</taxon>
    </lineage>
</organism>
<sequence length="197" mass="20255">MAKVSVMRILMGFAAMVMLLEVVAAVDHTVGAPNGGWDLSTNLGTWASSQTFTVGDNLVFRFDSSHDVVEVTSANYDSCGLGSPISTTVSSPATIALTAAGSRYFVCGRGSHCNQGMKVQIDVVAASAPAPPQTPTPTVPSPPQTTTPPSPTPPTNDSPPPPPTGETINPPSSAITLKMTAGTILGFGFLVMMLLPL</sequence>
<evidence type="ECO:0000313" key="1">
    <source>
        <dbReference type="EMBL" id="KAI3745077.1"/>
    </source>
</evidence>
<reference evidence="1 2" key="2">
    <citation type="journal article" date="2022" name="Mol. Ecol. Resour.">
        <title>The genomes of chicory, endive, great burdock and yacon provide insights into Asteraceae paleo-polyploidization history and plant inulin production.</title>
        <authorList>
            <person name="Fan W."/>
            <person name="Wang S."/>
            <person name="Wang H."/>
            <person name="Wang A."/>
            <person name="Jiang F."/>
            <person name="Liu H."/>
            <person name="Zhao H."/>
            <person name="Xu D."/>
            <person name="Zhang Y."/>
        </authorList>
    </citation>
    <scope>NUCLEOTIDE SEQUENCE [LARGE SCALE GENOMIC DNA]</scope>
    <source>
        <strain evidence="2">cv. Yunnan</strain>
        <tissue evidence="1">Leaves</tissue>
    </source>
</reference>
<name>A0ACB9DFL4_9ASTR</name>
<dbReference type="EMBL" id="CM042036">
    <property type="protein sequence ID" value="KAI3745077.1"/>
    <property type="molecule type" value="Genomic_DNA"/>
</dbReference>